<proteinExistence type="predicted"/>
<dbReference type="AlphaFoldDB" id="A0A6J4I9Z3"/>
<dbReference type="Pfam" id="PF04306">
    <property type="entry name" value="DUF456"/>
    <property type="match status" value="1"/>
</dbReference>
<feature type="transmembrane region" description="Helical" evidence="1">
    <location>
        <begin position="81"/>
        <end position="112"/>
    </location>
</feature>
<keyword evidence="1" id="KW-0812">Transmembrane</keyword>
<evidence type="ECO:0008006" key="3">
    <source>
        <dbReference type="Google" id="ProtNLM"/>
    </source>
</evidence>
<reference evidence="2" key="1">
    <citation type="submission" date="2020-02" db="EMBL/GenBank/DDBJ databases">
        <authorList>
            <person name="Meier V. D."/>
        </authorList>
    </citation>
    <scope>NUCLEOTIDE SEQUENCE</scope>
    <source>
        <strain evidence="2">AVDCRST_MAG41</strain>
    </source>
</reference>
<dbReference type="EMBL" id="CADCTP010000148">
    <property type="protein sequence ID" value="CAA9244524.1"/>
    <property type="molecule type" value="Genomic_DNA"/>
</dbReference>
<gene>
    <name evidence="2" type="ORF">AVDCRST_MAG41-1623</name>
</gene>
<evidence type="ECO:0000313" key="2">
    <source>
        <dbReference type="EMBL" id="CAA9244524.1"/>
    </source>
</evidence>
<feature type="transmembrane region" description="Helical" evidence="1">
    <location>
        <begin position="12"/>
        <end position="37"/>
    </location>
</feature>
<evidence type="ECO:0000256" key="1">
    <source>
        <dbReference type="SAM" id="Phobius"/>
    </source>
</evidence>
<dbReference type="InterPro" id="IPR007403">
    <property type="entry name" value="DUF456"/>
</dbReference>
<keyword evidence="1" id="KW-1133">Transmembrane helix</keyword>
<name>A0A6J4I9Z3_9ACTN</name>
<feature type="transmembrane region" description="Helical" evidence="1">
    <location>
        <begin position="132"/>
        <end position="156"/>
    </location>
</feature>
<dbReference type="PANTHER" id="PTHR39165:SF1">
    <property type="entry name" value="DUF456 DOMAIN-CONTAINING PROTEIN"/>
    <property type="match status" value="1"/>
</dbReference>
<keyword evidence="1" id="KW-0472">Membrane</keyword>
<feature type="transmembrane region" description="Helical" evidence="1">
    <location>
        <begin position="49"/>
        <end position="69"/>
    </location>
</feature>
<organism evidence="2">
    <name type="scientific">uncultured Mycobacteriales bacterium</name>
    <dbReference type="NCBI Taxonomy" id="581187"/>
    <lineage>
        <taxon>Bacteria</taxon>
        <taxon>Bacillati</taxon>
        <taxon>Actinomycetota</taxon>
        <taxon>Actinomycetes</taxon>
        <taxon>Mycobacteriales</taxon>
        <taxon>environmental samples</taxon>
    </lineage>
</organism>
<sequence length="161" mass="16127">MGNDAQTAVGVVMLIGLVGVLLPIVPGLLLIWLAGLWWTLADGGGPVRWTVLGVLTALLVLGTVVKYVLPARSAAARGAPVSTLAAGAVGALVGFFVIPVVGILVGGLAGLYLAEYARLREAGPAWLSTRAALVGIGIGVLVELATGVVMVAAWLIGVGLS</sequence>
<protein>
    <recommendedName>
        <fullName evidence="3">DUF456 domain-containing protein</fullName>
    </recommendedName>
</protein>
<dbReference type="PANTHER" id="PTHR39165">
    <property type="entry name" value="IG HYPOTHETICAL 17883"/>
    <property type="match status" value="1"/>
</dbReference>
<accession>A0A6J4I9Z3</accession>